<dbReference type="SUPFAM" id="SSF51366">
    <property type="entry name" value="Ribulose-phoshate binding barrel"/>
    <property type="match status" value="1"/>
</dbReference>
<feature type="region of interest" description="Disordered" evidence="10">
    <location>
        <begin position="258"/>
        <end position="286"/>
    </location>
</feature>
<evidence type="ECO:0000256" key="9">
    <source>
        <dbReference type="HAMAP-Rule" id="MF_00131"/>
    </source>
</evidence>
<dbReference type="GO" id="GO:0005829">
    <property type="term" value="C:cytosol"/>
    <property type="evidence" value="ECO:0007669"/>
    <property type="project" value="TreeGrafter"/>
</dbReference>
<dbReference type="STRING" id="1123237.Salmuc_04288"/>
<comment type="function">
    <text evidence="1 9">The alpha subunit is responsible for the aldol cleavage of indoleglycerol phosphate to indole and glyceraldehyde 3-phosphate.</text>
</comment>
<feature type="active site" description="Proton acceptor" evidence="9">
    <location>
        <position position="49"/>
    </location>
</feature>
<dbReference type="HOGENOM" id="CLU_412712_0_0_5"/>
<dbReference type="PANTHER" id="PTHR43406">
    <property type="entry name" value="TRYPTOPHAN SYNTHASE, ALPHA CHAIN"/>
    <property type="match status" value="1"/>
</dbReference>
<evidence type="ECO:0000256" key="7">
    <source>
        <dbReference type="ARBA" id="ARBA00023239"/>
    </source>
</evidence>
<keyword evidence="12" id="KW-1185">Reference proteome</keyword>
<dbReference type="Pfam" id="PF00290">
    <property type="entry name" value="Trp_syntA"/>
    <property type="match status" value="1"/>
</dbReference>
<evidence type="ECO:0000256" key="3">
    <source>
        <dbReference type="ARBA" id="ARBA00011270"/>
    </source>
</evidence>
<dbReference type="UniPathway" id="UPA00035">
    <property type="reaction ID" value="UER00044"/>
</dbReference>
<dbReference type="PROSITE" id="PS00167">
    <property type="entry name" value="TRP_SYNTHASE_ALPHA"/>
    <property type="match status" value="1"/>
</dbReference>
<evidence type="ECO:0000256" key="6">
    <source>
        <dbReference type="ARBA" id="ARBA00023141"/>
    </source>
</evidence>
<evidence type="ECO:0000256" key="4">
    <source>
        <dbReference type="ARBA" id="ARBA00022605"/>
    </source>
</evidence>
<accession>S9QBC8</accession>
<sequence>MTRIDATFAALRAEGRKGFVAYVMAGDPDYETSLEVVRGLPAAGVDVIELGLPFTDPMADGPTIQLAGQRALEGGMTLERTLDLVRAFREGDDKTPIVLMGYYNPIYNRGVERFLEDAKEAGIDGLIIVDLPPEEDEELCLPAQAAGLNFIRLATPTTDDKRLPKVMQNTSGFVYYVSITGITGSAEAQAADVGPEVARIKAVTDLPVIVGFGIRTPDASESIASVADGCVVGSAIVSELASGKPVSEVLSLRQVAGGRRPPRLTPTQAKGAPALRPAPPASSCSQIRNRPAVTASIAGRTAPAGSGRSLGRTHRRVLEPRALVEPQHDIEVLNRGPRGALPEIVEHRHQRHGPALGVAVHRQLQPVRPVERLRHHPGRVPLGRHHRYEALAVVGRAQQRLRLGHALAPEPGKLHRHRHALRVVPHRRHETRRSAQQTVAGDLGQVLVPLRRAVEEGTAGLAVLELGDHRLAAAGIAGDARDRRPRVRLDQPAGNQRPDQRDRAGRPAARVRHVARGGDGRMLALGHFRKAEDPVRIDPVRRRGVDDPRAMPLGQRHGLAGGIVGQAQDGDLCLGQRLGARGGVLAPLRVHGDQRDVVAAREALADLQTRRAGFAVDEHLFSPCRVSFASGAAHSRARRERKRSREAALRASARLRNARGGGKKT</sequence>
<keyword evidence="7 9" id="KW-0456">Lyase</keyword>
<reference evidence="12" key="1">
    <citation type="journal article" date="2014" name="Stand. Genomic Sci.">
        <title>Genome sequence of the exopolysaccharide-producing Salipiger mucosus type strain (DSM 16094(T)), a moderately halophilic member of the Roseobacter clade.</title>
        <authorList>
            <person name="Riedel T."/>
            <person name="Spring S."/>
            <person name="Fiebig A."/>
            <person name="Petersen J."/>
            <person name="Kyrpides N.C."/>
            <person name="Goker M."/>
            <person name="Klenk H.P."/>
        </authorList>
    </citation>
    <scope>NUCLEOTIDE SEQUENCE [LARGE SCALE GENOMIC DNA]</scope>
    <source>
        <strain evidence="12">DSM 16094</strain>
    </source>
</reference>
<dbReference type="NCBIfam" id="TIGR00262">
    <property type="entry name" value="trpA"/>
    <property type="match status" value="1"/>
</dbReference>
<dbReference type="AlphaFoldDB" id="S9QBC8"/>
<comment type="caution">
    <text evidence="11">The sequence shown here is derived from an EMBL/GenBank/DDBJ whole genome shotgun (WGS) entry which is preliminary data.</text>
</comment>
<proteinExistence type="inferred from homology"/>
<dbReference type="PANTHER" id="PTHR43406:SF1">
    <property type="entry name" value="TRYPTOPHAN SYNTHASE ALPHA CHAIN, CHLOROPLASTIC"/>
    <property type="match status" value="1"/>
</dbReference>
<dbReference type="Proteomes" id="UP000015347">
    <property type="component" value="Unassembled WGS sequence"/>
</dbReference>
<dbReference type="EMBL" id="APVH01000038">
    <property type="protein sequence ID" value="EPX78706.1"/>
    <property type="molecule type" value="Genomic_DNA"/>
</dbReference>
<feature type="active site" description="Proton acceptor" evidence="9">
    <location>
        <position position="60"/>
    </location>
</feature>
<evidence type="ECO:0000313" key="11">
    <source>
        <dbReference type="EMBL" id="EPX78706.1"/>
    </source>
</evidence>
<evidence type="ECO:0000256" key="5">
    <source>
        <dbReference type="ARBA" id="ARBA00022822"/>
    </source>
</evidence>
<dbReference type="InterPro" id="IPR002028">
    <property type="entry name" value="Trp_synthase_suA"/>
</dbReference>
<organism evidence="11 12">
    <name type="scientific">Salipiger mucosus DSM 16094</name>
    <dbReference type="NCBI Taxonomy" id="1123237"/>
    <lineage>
        <taxon>Bacteria</taxon>
        <taxon>Pseudomonadati</taxon>
        <taxon>Pseudomonadota</taxon>
        <taxon>Alphaproteobacteria</taxon>
        <taxon>Rhodobacterales</taxon>
        <taxon>Roseobacteraceae</taxon>
        <taxon>Salipiger</taxon>
    </lineage>
</organism>
<name>S9QBC8_9RHOB</name>
<keyword evidence="5 9" id="KW-0822">Tryptophan biosynthesis</keyword>
<dbReference type="FunFam" id="3.20.20.70:FF:000037">
    <property type="entry name" value="Tryptophan synthase alpha chain"/>
    <property type="match status" value="1"/>
</dbReference>
<dbReference type="CDD" id="cd04724">
    <property type="entry name" value="Tryptophan_synthase_alpha"/>
    <property type="match status" value="1"/>
</dbReference>
<evidence type="ECO:0000256" key="2">
    <source>
        <dbReference type="ARBA" id="ARBA00004733"/>
    </source>
</evidence>
<dbReference type="eggNOG" id="COG0159">
    <property type="taxonomic scope" value="Bacteria"/>
</dbReference>
<dbReference type="GO" id="GO:0004834">
    <property type="term" value="F:tryptophan synthase activity"/>
    <property type="evidence" value="ECO:0007669"/>
    <property type="project" value="UniProtKB-UniRule"/>
</dbReference>
<protein>
    <recommendedName>
        <fullName evidence="9">Tryptophan synthase alpha chain</fullName>
        <ecNumber evidence="9">4.2.1.20</ecNumber>
    </recommendedName>
</protein>
<feature type="region of interest" description="Disordered" evidence="10">
    <location>
        <begin position="477"/>
        <end position="509"/>
    </location>
</feature>
<evidence type="ECO:0000256" key="8">
    <source>
        <dbReference type="ARBA" id="ARBA00049047"/>
    </source>
</evidence>
<comment type="catalytic activity">
    <reaction evidence="8 9">
        <text>(1S,2R)-1-C-(indol-3-yl)glycerol 3-phosphate + L-serine = D-glyceraldehyde 3-phosphate + L-tryptophan + H2O</text>
        <dbReference type="Rhea" id="RHEA:10532"/>
        <dbReference type="ChEBI" id="CHEBI:15377"/>
        <dbReference type="ChEBI" id="CHEBI:33384"/>
        <dbReference type="ChEBI" id="CHEBI:57912"/>
        <dbReference type="ChEBI" id="CHEBI:58866"/>
        <dbReference type="ChEBI" id="CHEBI:59776"/>
        <dbReference type="EC" id="4.2.1.20"/>
    </reaction>
</comment>
<dbReference type="EC" id="4.2.1.20" evidence="9"/>
<dbReference type="InterPro" id="IPR013785">
    <property type="entry name" value="Aldolase_TIM"/>
</dbReference>
<evidence type="ECO:0000313" key="12">
    <source>
        <dbReference type="Proteomes" id="UP000015347"/>
    </source>
</evidence>
<keyword evidence="6 9" id="KW-0057">Aromatic amino acid biosynthesis</keyword>
<comment type="pathway">
    <text evidence="2 9">Amino-acid biosynthesis; L-tryptophan biosynthesis; L-tryptophan from chorismate: step 5/5.</text>
</comment>
<comment type="similarity">
    <text evidence="9">Belongs to the TrpA family.</text>
</comment>
<dbReference type="InterPro" id="IPR018204">
    <property type="entry name" value="Trp_synthase_alpha_AS"/>
</dbReference>
<dbReference type="InterPro" id="IPR011060">
    <property type="entry name" value="RibuloseP-bd_barrel"/>
</dbReference>
<dbReference type="HAMAP" id="MF_00131">
    <property type="entry name" value="Trp_synth_alpha"/>
    <property type="match status" value="1"/>
</dbReference>
<dbReference type="Gene3D" id="3.20.20.70">
    <property type="entry name" value="Aldolase class I"/>
    <property type="match status" value="1"/>
</dbReference>
<gene>
    <name evidence="9" type="primary">trpA</name>
    <name evidence="11" type="ORF">Salmuc_04288</name>
</gene>
<comment type="subunit">
    <text evidence="3 9">Tetramer of two alpha and two beta chains.</text>
</comment>
<evidence type="ECO:0000256" key="1">
    <source>
        <dbReference type="ARBA" id="ARBA00003365"/>
    </source>
</evidence>
<evidence type="ECO:0000256" key="10">
    <source>
        <dbReference type="SAM" id="MobiDB-lite"/>
    </source>
</evidence>
<keyword evidence="4 9" id="KW-0028">Amino-acid biosynthesis</keyword>